<dbReference type="InParanoid" id="C5KN43"/>
<dbReference type="GeneID" id="9059949"/>
<dbReference type="EMBL" id="GG674563">
    <property type="protein sequence ID" value="EER14077.1"/>
    <property type="molecule type" value="Genomic_DNA"/>
</dbReference>
<evidence type="ECO:0000313" key="1">
    <source>
        <dbReference type="EMBL" id="EER14077.1"/>
    </source>
</evidence>
<name>C5KN43_PERM5</name>
<dbReference type="Proteomes" id="UP000007800">
    <property type="component" value="Unassembled WGS sequence"/>
</dbReference>
<protein>
    <submittedName>
        <fullName evidence="1">Uncharacterized protein</fullName>
    </submittedName>
</protein>
<sequence>MYHVIVESTGRRRSSVLHCRRALGRVGIRVERSCHADTIIALYRAMLALVRVVLTTLKSLGRRDALVVKLLRLLGRPRGSRALTLSLRVGRFVVNLWRAVICARENVTTVHVTMRSARLW</sequence>
<gene>
    <name evidence="1" type="ORF">Pmar_PMAR020858</name>
</gene>
<dbReference type="RefSeq" id="XP_002782282.1">
    <property type="nucleotide sequence ID" value="XM_002782236.1"/>
</dbReference>
<proteinExistence type="predicted"/>
<keyword evidence="2" id="KW-1185">Reference proteome</keyword>
<organism evidence="2">
    <name type="scientific">Perkinsus marinus (strain ATCC 50983 / TXsc)</name>
    <dbReference type="NCBI Taxonomy" id="423536"/>
    <lineage>
        <taxon>Eukaryota</taxon>
        <taxon>Sar</taxon>
        <taxon>Alveolata</taxon>
        <taxon>Perkinsozoa</taxon>
        <taxon>Perkinsea</taxon>
        <taxon>Perkinsida</taxon>
        <taxon>Perkinsidae</taxon>
        <taxon>Perkinsus</taxon>
    </lineage>
</organism>
<evidence type="ECO:0000313" key="2">
    <source>
        <dbReference type="Proteomes" id="UP000007800"/>
    </source>
</evidence>
<reference evidence="1 2" key="1">
    <citation type="submission" date="2008-07" db="EMBL/GenBank/DDBJ databases">
        <authorList>
            <person name="El-Sayed N."/>
            <person name="Caler E."/>
            <person name="Inman J."/>
            <person name="Amedeo P."/>
            <person name="Hass B."/>
            <person name="Wortman J."/>
        </authorList>
    </citation>
    <scope>NUCLEOTIDE SEQUENCE [LARGE SCALE GENOMIC DNA]</scope>
    <source>
        <strain evidence="2">ATCC 50983 / TXsc</strain>
    </source>
</reference>
<dbReference type="AlphaFoldDB" id="C5KN43"/>
<accession>C5KN43</accession>